<dbReference type="STRING" id="356660.SAMN05444336_103327"/>
<dbReference type="PANTHER" id="PTHR43877">
    <property type="entry name" value="AMINOALKYLPHOSPHONATE N-ACETYLTRANSFERASE-RELATED-RELATED"/>
    <property type="match status" value="1"/>
</dbReference>
<dbReference type="OrthoDB" id="9797178at2"/>
<dbReference type="Proteomes" id="UP000199118">
    <property type="component" value="Unassembled WGS sequence"/>
</dbReference>
<gene>
    <name evidence="4" type="ORF">SAMN05444336_103327</name>
</gene>
<accession>A0A1H2Z0R4</accession>
<evidence type="ECO:0000256" key="2">
    <source>
        <dbReference type="ARBA" id="ARBA00023315"/>
    </source>
</evidence>
<dbReference type="InterPro" id="IPR016181">
    <property type="entry name" value="Acyl_CoA_acyltransferase"/>
</dbReference>
<sequence length="162" mass="17223">MHLRAETLADIPHVRRVTEAAFGREDEARLVDRLRAESPDAISVVADIDGELAGHVMLSPMRAPEGAMGLAPVSVRPDLHGKGVGTALVTEALDRARAAGWKGVFVLGDPPYYARFGFHTQTARGYASSYSGPFLMGLELEAGALSGEGALSYARAFDDLAE</sequence>
<reference evidence="4 5" key="1">
    <citation type="submission" date="2016-10" db="EMBL/GenBank/DDBJ databases">
        <authorList>
            <person name="de Groot N.N."/>
        </authorList>
    </citation>
    <scope>NUCLEOTIDE SEQUENCE [LARGE SCALE GENOMIC DNA]</scope>
    <source>
        <strain evidence="4 5">DSM 17890</strain>
    </source>
</reference>
<dbReference type="InterPro" id="IPR000182">
    <property type="entry name" value="GNAT_dom"/>
</dbReference>
<dbReference type="AlphaFoldDB" id="A0A1H2Z0R4"/>
<proteinExistence type="predicted"/>
<dbReference type="GO" id="GO:0016747">
    <property type="term" value="F:acyltransferase activity, transferring groups other than amino-acyl groups"/>
    <property type="evidence" value="ECO:0007669"/>
    <property type="project" value="InterPro"/>
</dbReference>
<dbReference type="PROSITE" id="PS51186">
    <property type="entry name" value="GNAT"/>
    <property type="match status" value="1"/>
</dbReference>
<organism evidence="4 5">
    <name type="scientific">Albimonas donghaensis</name>
    <dbReference type="NCBI Taxonomy" id="356660"/>
    <lineage>
        <taxon>Bacteria</taxon>
        <taxon>Pseudomonadati</taxon>
        <taxon>Pseudomonadota</taxon>
        <taxon>Alphaproteobacteria</taxon>
        <taxon>Rhodobacterales</taxon>
        <taxon>Paracoccaceae</taxon>
        <taxon>Albimonas</taxon>
    </lineage>
</organism>
<evidence type="ECO:0000313" key="5">
    <source>
        <dbReference type="Proteomes" id="UP000199118"/>
    </source>
</evidence>
<evidence type="ECO:0000256" key="1">
    <source>
        <dbReference type="ARBA" id="ARBA00022679"/>
    </source>
</evidence>
<dbReference type="Pfam" id="PF00583">
    <property type="entry name" value="Acetyltransf_1"/>
    <property type="match status" value="1"/>
</dbReference>
<feature type="domain" description="N-acetyltransferase" evidence="3">
    <location>
        <begin position="1"/>
        <end position="141"/>
    </location>
</feature>
<dbReference type="SUPFAM" id="SSF55729">
    <property type="entry name" value="Acyl-CoA N-acyltransferases (Nat)"/>
    <property type="match status" value="1"/>
</dbReference>
<keyword evidence="5" id="KW-1185">Reference proteome</keyword>
<name>A0A1H2Z0R4_9RHOB</name>
<keyword evidence="2" id="KW-0012">Acyltransferase</keyword>
<dbReference type="EMBL" id="FNMZ01000003">
    <property type="protein sequence ID" value="SDX10931.1"/>
    <property type="molecule type" value="Genomic_DNA"/>
</dbReference>
<protein>
    <submittedName>
        <fullName evidence="4">Putative acetyltransferase</fullName>
    </submittedName>
</protein>
<dbReference type="CDD" id="cd04301">
    <property type="entry name" value="NAT_SF"/>
    <property type="match status" value="1"/>
</dbReference>
<dbReference type="RefSeq" id="WP_092681673.1">
    <property type="nucleotide sequence ID" value="NZ_FNMZ01000003.1"/>
</dbReference>
<evidence type="ECO:0000313" key="4">
    <source>
        <dbReference type="EMBL" id="SDX10931.1"/>
    </source>
</evidence>
<dbReference type="PANTHER" id="PTHR43877:SF1">
    <property type="entry name" value="ACETYLTRANSFERASE"/>
    <property type="match status" value="1"/>
</dbReference>
<evidence type="ECO:0000259" key="3">
    <source>
        <dbReference type="PROSITE" id="PS51186"/>
    </source>
</evidence>
<dbReference type="Gene3D" id="3.40.630.30">
    <property type="match status" value="1"/>
</dbReference>
<keyword evidence="1 4" id="KW-0808">Transferase</keyword>
<dbReference type="InterPro" id="IPR050832">
    <property type="entry name" value="Bact_Acetyltransf"/>
</dbReference>